<feature type="domain" description="Pili assembly chaperone N-terminal" evidence="1">
    <location>
        <begin position="42"/>
        <end position="165"/>
    </location>
</feature>
<dbReference type="EMBL" id="JACHXO010000004">
    <property type="protein sequence ID" value="MBB3195309.1"/>
    <property type="molecule type" value="Genomic_DNA"/>
</dbReference>
<organism evidence="2 3">
    <name type="scientific">Roseateles terrae</name>
    <dbReference type="NCBI Taxonomy" id="431060"/>
    <lineage>
        <taxon>Bacteria</taxon>
        <taxon>Pseudomonadati</taxon>
        <taxon>Pseudomonadota</taxon>
        <taxon>Betaproteobacteria</taxon>
        <taxon>Burkholderiales</taxon>
        <taxon>Sphaerotilaceae</taxon>
        <taxon>Roseateles</taxon>
    </lineage>
</organism>
<accession>A0ABR6GTB2</accession>
<dbReference type="RefSeq" id="WP_184294770.1">
    <property type="nucleotide sequence ID" value="NZ_JACHXO010000004.1"/>
</dbReference>
<evidence type="ECO:0000259" key="1">
    <source>
        <dbReference type="Pfam" id="PF00345"/>
    </source>
</evidence>
<evidence type="ECO:0000313" key="2">
    <source>
        <dbReference type="EMBL" id="MBB3195309.1"/>
    </source>
</evidence>
<dbReference type="InterPro" id="IPR016147">
    <property type="entry name" value="Pili_assmbl_chaperone_N"/>
</dbReference>
<reference evidence="2 3" key="1">
    <citation type="submission" date="2020-08" db="EMBL/GenBank/DDBJ databases">
        <title>Genomic Encyclopedia of Type Strains, Phase III (KMG-III): the genomes of soil and plant-associated and newly described type strains.</title>
        <authorList>
            <person name="Whitman W."/>
        </authorList>
    </citation>
    <scope>NUCLEOTIDE SEQUENCE [LARGE SCALE GENOMIC DNA]</scope>
    <source>
        <strain evidence="2 3">CECT 7247</strain>
    </source>
</reference>
<comment type="caution">
    <text evidence="2">The sequence shown here is derived from an EMBL/GenBank/DDBJ whole genome shotgun (WGS) entry which is preliminary data.</text>
</comment>
<name>A0ABR6GTB2_9BURK</name>
<proteinExistence type="predicted"/>
<dbReference type="Gene3D" id="2.60.40.10">
    <property type="entry name" value="Immunoglobulins"/>
    <property type="match status" value="1"/>
</dbReference>
<dbReference type="PANTHER" id="PTHR30251">
    <property type="entry name" value="PILUS ASSEMBLY CHAPERONE"/>
    <property type="match status" value="1"/>
</dbReference>
<sequence>MRPNVPPLPWRYSPSYRFIGWLPLGAWLLAAFMSAPAWGADVSIMPVNVHLDRQNDRATVQVVNNGNDVVVMQAEAIAWTRQAGQDLDAPTQELIVNPPIFTLQPGQTQILRLGLRRTPDLQQEATYRMVLREVPVARASENRVSGQVRVLVALRVPVYVAPNQVRREQTWQVQRTSSGDTVATVSNNGNVHMKVSELRLAGAAGESKVLAVSGAQSVIFPGEQRSFRIATPASPSGTLQVLTDQGLQHVALGAGSQ</sequence>
<dbReference type="SUPFAM" id="SSF49354">
    <property type="entry name" value="PapD-like"/>
    <property type="match status" value="1"/>
</dbReference>
<dbReference type="InterPro" id="IPR050643">
    <property type="entry name" value="Periplasmic_pilus_chap"/>
</dbReference>
<evidence type="ECO:0000313" key="3">
    <source>
        <dbReference type="Proteomes" id="UP000574369"/>
    </source>
</evidence>
<keyword evidence="3" id="KW-1185">Reference proteome</keyword>
<dbReference type="InterPro" id="IPR013783">
    <property type="entry name" value="Ig-like_fold"/>
</dbReference>
<dbReference type="Pfam" id="PF00345">
    <property type="entry name" value="PapD_N"/>
    <property type="match status" value="1"/>
</dbReference>
<dbReference type="PANTHER" id="PTHR30251:SF4">
    <property type="entry name" value="SLR1668 PROTEIN"/>
    <property type="match status" value="1"/>
</dbReference>
<dbReference type="InterPro" id="IPR008962">
    <property type="entry name" value="PapD-like_sf"/>
</dbReference>
<gene>
    <name evidence="2" type="ORF">FHS28_002712</name>
</gene>
<dbReference type="Proteomes" id="UP000574369">
    <property type="component" value="Unassembled WGS sequence"/>
</dbReference>
<protein>
    <submittedName>
        <fullName evidence="2">Fimbrial chaperone protein</fullName>
    </submittedName>
</protein>